<evidence type="ECO:0000256" key="1">
    <source>
        <dbReference type="ARBA" id="ARBA00000448"/>
    </source>
</evidence>
<keyword evidence="5" id="KW-0326">Glycosidase</keyword>
<dbReference type="InterPro" id="IPR026891">
    <property type="entry name" value="Fn3-like"/>
</dbReference>
<dbReference type="InterPro" id="IPR013783">
    <property type="entry name" value="Ig-like_fold"/>
</dbReference>
<dbReference type="GO" id="GO:0009251">
    <property type="term" value="P:glucan catabolic process"/>
    <property type="evidence" value="ECO:0007669"/>
    <property type="project" value="TreeGrafter"/>
</dbReference>
<dbReference type="SMART" id="SM01217">
    <property type="entry name" value="Fn3_like"/>
    <property type="match status" value="1"/>
</dbReference>
<comment type="similarity">
    <text evidence="2">Belongs to the glycosyl hydrolase 3 family.</text>
</comment>
<evidence type="ECO:0000256" key="2">
    <source>
        <dbReference type="ARBA" id="ARBA00005336"/>
    </source>
</evidence>
<evidence type="ECO:0000256" key="6">
    <source>
        <dbReference type="SAM" id="MobiDB-lite"/>
    </source>
</evidence>
<evidence type="ECO:0000256" key="5">
    <source>
        <dbReference type="ARBA" id="ARBA00023295"/>
    </source>
</evidence>
<protein>
    <recommendedName>
        <fullName evidence="3">beta-glucosidase</fullName>
        <ecNumber evidence="3">3.2.1.21</ecNumber>
    </recommendedName>
</protein>
<evidence type="ECO:0000313" key="9">
    <source>
        <dbReference type="Proteomes" id="UP000007174"/>
    </source>
</evidence>
<dbReference type="Proteomes" id="UP000007174">
    <property type="component" value="Unassembled WGS sequence"/>
</dbReference>
<dbReference type="PANTHER" id="PTHR42715:SF20">
    <property type="entry name" value="BETA-GLUCOSIDASE E-RELATED"/>
    <property type="match status" value="1"/>
</dbReference>
<accession>H1VRB6</accession>
<dbReference type="InterPro" id="IPR050288">
    <property type="entry name" value="Cellulose_deg_GH3"/>
</dbReference>
<dbReference type="GO" id="GO:0008422">
    <property type="term" value="F:beta-glucosidase activity"/>
    <property type="evidence" value="ECO:0007669"/>
    <property type="project" value="UniProtKB-EC"/>
</dbReference>
<dbReference type="Pfam" id="PF14310">
    <property type="entry name" value="Fn3-like"/>
    <property type="match status" value="1"/>
</dbReference>
<sequence length="130" mass="14630">PYPYPEGYDVKQPLSEAGGEEGGNPDLWETYVTVKADVTNTGAVAGKVVPQLYLSYPKNVHGVDFPVKVLRGFDKFNLEKGEKKTVTFNLTRRDLSYWDVHHQNWVMVTSGEYSFLVGESSRQLSKVGSW</sequence>
<dbReference type="STRING" id="759273.H1VRB6"/>
<gene>
    <name evidence="8" type="ORF">CH063_12667</name>
</gene>
<dbReference type="PANTHER" id="PTHR42715">
    <property type="entry name" value="BETA-GLUCOSIDASE"/>
    <property type="match status" value="1"/>
</dbReference>
<dbReference type="eggNOG" id="ENOG502QR4D">
    <property type="taxonomic scope" value="Eukaryota"/>
</dbReference>
<evidence type="ECO:0000256" key="4">
    <source>
        <dbReference type="ARBA" id="ARBA00022801"/>
    </source>
</evidence>
<evidence type="ECO:0000313" key="8">
    <source>
        <dbReference type="EMBL" id="CCF42772.1"/>
    </source>
</evidence>
<dbReference type="EC" id="3.2.1.21" evidence="3"/>
<evidence type="ECO:0000259" key="7">
    <source>
        <dbReference type="SMART" id="SM01217"/>
    </source>
</evidence>
<organism evidence="8 9">
    <name type="scientific">Colletotrichum higginsianum (strain IMI 349063)</name>
    <name type="common">Crucifer anthracnose fungus</name>
    <dbReference type="NCBI Taxonomy" id="759273"/>
    <lineage>
        <taxon>Eukaryota</taxon>
        <taxon>Fungi</taxon>
        <taxon>Dikarya</taxon>
        <taxon>Ascomycota</taxon>
        <taxon>Pezizomycotina</taxon>
        <taxon>Sordariomycetes</taxon>
        <taxon>Hypocreomycetidae</taxon>
        <taxon>Glomerellales</taxon>
        <taxon>Glomerellaceae</taxon>
        <taxon>Colletotrichum</taxon>
        <taxon>Colletotrichum destructivum species complex</taxon>
    </lineage>
</organism>
<evidence type="ECO:0000256" key="3">
    <source>
        <dbReference type="ARBA" id="ARBA00012744"/>
    </source>
</evidence>
<name>H1VRB6_COLHI</name>
<dbReference type="VEuPathDB" id="FungiDB:CH63R_06987"/>
<feature type="non-terminal residue" evidence="8">
    <location>
        <position position="1"/>
    </location>
</feature>
<keyword evidence="4 8" id="KW-0378">Hydrolase</keyword>
<dbReference type="EMBL" id="CACQ02005636">
    <property type="protein sequence ID" value="CCF42772.1"/>
    <property type="molecule type" value="Genomic_DNA"/>
</dbReference>
<dbReference type="AlphaFoldDB" id="H1VRB6"/>
<feature type="region of interest" description="Disordered" evidence="6">
    <location>
        <begin position="1"/>
        <end position="25"/>
    </location>
</feature>
<dbReference type="Gene3D" id="2.60.40.10">
    <property type="entry name" value="Immunoglobulins"/>
    <property type="match status" value="1"/>
</dbReference>
<feature type="domain" description="Fibronectin type III-like" evidence="7">
    <location>
        <begin position="48"/>
        <end position="121"/>
    </location>
</feature>
<comment type="catalytic activity">
    <reaction evidence="1">
        <text>Hydrolysis of terminal, non-reducing beta-D-glucosyl residues with release of beta-D-glucose.</text>
        <dbReference type="EC" id="3.2.1.21"/>
    </reaction>
</comment>
<dbReference type="HOGENOM" id="CLU_1943093_0_0_1"/>
<proteinExistence type="inferred from homology"/>
<reference evidence="9" key="1">
    <citation type="journal article" date="2012" name="Nat. Genet.">
        <title>Lifestyle transitions in plant pathogenic Colletotrichum fungi deciphered by genome and transcriptome analyses.</title>
        <authorList>
            <person name="O'Connell R.J."/>
            <person name="Thon M.R."/>
            <person name="Hacquard S."/>
            <person name="Amyotte S.G."/>
            <person name="Kleemann J."/>
            <person name="Torres M.F."/>
            <person name="Damm U."/>
            <person name="Buiate E.A."/>
            <person name="Epstein L."/>
            <person name="Alkan N."/>
            <person name="Altmueller J."/>
            <person name="Alvarado-Balderrama L."/>
            <person name="Bauser C.A."/>
            <person name="Becker C."/>
            <person name="Birren B.W."/>
            <person name="Chen Z."/>
            <person name="Choi J."/>
            <person name="Crouch J.A."/>
            <person name="Duvick J.P."/>
            <person name="Farman M.A."/>
            <person name="Gan P."/>
            <person name="Heiman D."/>
            <person name="Henrissat B."/>
            <person name="Howard R.J."/>
            <person name="Kabbage M."/>
            <person name="Koch C."/>
            <person name="Kracher B."/>
            <person name="Kubo Y."/>
            <person name="Law A.D."/>
            <person name="Lebrun M.-H."/>
            <person name="Lee Y.-H."/>
            <person name="Miyara I."/>
            <person name="Moore N."/>
            <person name="Neumann U."/>
            <person name="Nordstroem K."/>
            <person name="Panaccione D.G."/>
            <person name="Panstruga R."/>
            <person name="Place M."/>
            <person name="Proctor R.H."/>
            <person name="Prusky D."/>
            <person name="Rech G."/>
            <person name="Reinhardt R."/>
            <person name="Rollins J.A."/>
            <person name="Rounsley S."/>
            <person name="Schardl C.L."/>
            <person name="Schwartz D.C."/>
            <person name="Shenoy N."/>
            <person name="Shirasu K."/>
            <person name="Sikhakolli U.R."/>
            <person name="Stueber K."/>
            <person name="Sukno S.A."/>
            <person name="Sweigard J.A."/>
            <person name="Takano Y."/>
            <person name="Takahara H."/>
            <person name="Trail F."/>
            <person name="van der Does H.C."/>
            <person name="Voll L.M."/>
            <person name="Will I."/>
            <person name="Young S."/>
            <person name="Zeng Q."/>
            <person name="Zhang J."/>
            <person name="Zhou S."/>
            <person name="Dickman M.B."/>
            <person name="Schulze-Lefert P."/>
            <person name="Ver Loren van Themaat E."/>
            <person name="Ma L.-J."/>
            <person name="Vaillancourt L.J."/>
        </authorList>
    </citation>
    <scope>NUCLEOTIDE SEQUENCE [LARGE SCALE GENOMIC DNA]</scope>
    <source>
        <strain evidence="9">IMI 349063</strain>
    </source>
</reference>